<dbReference type="PANTHER" id="PTHR11977:SF138">
    <property type="entry name" value="VILLIN-4"/>
    <property type="match status" value="1"/>
</dbReference>
<protein>
    <recommendedName>
        <fullName evidence="6">HP domain-containing protein</fullName>
    </recommendedName>
</protein>
<dbReference type="GO" id="GO:0005856">
    <property type="term" value="C:cytoskeleton"/>
    <property type="evidence" value="ECO:0007669"/>
    <property type="project" value="UniProtKB-SubCell"/>
</dbReference>
<evidence type="ECO:0000313" key="7">
    <source>
        <dbReference type="EMBL" id="KAG6474650.1"/>
    </source>
</evidence>
<keyword evidence="8" id="KW-1185">Reference proteome</keyword>
<dbReference type="InterPro" id="IPR003128">
    <property type="entry name" value="Villin_headpiece"/>
</dbReference>
<feature type="domain" description="HP" evidence="6">
    <location>
        <begin position="405"/>
        <end position="470"/>
    </location>
</feature>
<evidence type="ECO:0000256" key="5">
    <source>
        <dbReference type="SAM" id="SignalP"/>
    </source>
</evidence>
<evidence type="ECO:0000256" key="1">
    <source>
        <dbReference type="ARBA" id="ARBA00004245"/>
    </source>
</evidence>
<dbReference type="Gene3D" id="1.10.950.10">
    <property type="entry name" value="Villin headpiece domain"/>
    <property type="match status" value="1"/>
</dbReference>
<feature type="region of interest" description="Disordered" evidence="4">
    <location>
        <begin position="260"/>
        <end position="296"/>
    </location>
</feature>
<evidence type="ECO:0000256" key="2">
    <source>
        <dbReference type="ARBA" id="ARBA00022467"/>
    </source>
</evidence>
<evidence type="ECO:0000256" key="4">
    <source>
        <dbReference type="SAM" id="MobiDB-lite"/>
    </source>
</evidence>
<dbReference type="SMART" id="SM00262">
    <property type="entry name" value="GEL"/>
    <property type="match status" value="2"/>
</dbReference>
<dbReference type="PRINTS" id="PR00597">
    <property type="entry name" value="GELSOLIN"/>
</dbReference>
<dbReference type="InterPro" id="IPR029006">
    <property type="entry name" value="ADF-H/Gelsolin-like_dom_sf"/>
</dbReference>
<feature type="signal peptide" evidence="5">
    <location>
        <begin position="1"/>
        <end position="32"/>
    </location>
</feature>
<proteinExistence type="predicted"/>
<gene>
    <name evidence="7" type="ORF">ZIOFF_068588</name>
</gene>
<dbReference type="AlphaFoldDB" id="A0A8J5ETD8"/>
<accession>A0A8J5ETD8</accession>
<dbReference type="InterPro" id="IPR007122">
    <property type="entry name" value="Villin/Gelsolin"/>
</dbReference>
<dbReference type="InterPro" id="IPR007123">
    <property type="entry name" value="Gelsolin-like_dom"/>
</dbReference>
<dbReference type="Pfam" id="PF02209">
    <property type="entry name" value="VHP"/>
    <property type="match status" value="1"/>
</dbReference>
<dbReference type="GO" id="GO:0051693">
    <property type="term" value="P:actin filament capping"/>
    <property type="evidence" value="ECO:0007669"/>
    <property type="project" value="UniProtKB-KW"/>
</dbReference>
<dbReference type="SUPFAM" id="SSF47050">
    <property type="entry name" value="VHP, Villin headpiece domain"/>
    <property type="match status" value="1"/>
</dbReference>
<dbReference type="GO" id="GO:0051014">
    <property type="term" value="P:actin filament severing"/>
    <property type="evidence" value="ECO:0007669"/>
    <property type="project" value="TreeGrafter"/>
</dbReference>
<comment type="caution">
    <text evidence="7">The sequence shown here is derived from an EMBL/GenBank/DDBJ whole genome shotgun (WGS) entry which is preliminary data.</text>
</comment>
<dbReference type="Gene3D" id="3.40.20.10">
    <property type="entry name" value="Severin"/>
    <property type="match status" value="2"/>
</dbReference>
<keyword evidence="3" id="KW-0206">Cytoskeleton</keyword>
<dbReference type="Pfam" id="PF00626">
    <property type="entry name" value="Gelsolin"/>
    <property type="match status" value="1"/>
</dbReference>
<dbReference type="PANTHER" id="PTHR11977">
    <property type="entry name" value="VILLIN"/>
    <property type="match status" value="1"/>
</dbReference>
<reference evidence="7 8" key="1">
    <citation type="submission" date="2020-08" db="EMBL/GenBank/DDBJ databases">
        <title>Plant Genome Project.</title>
        <authorList>
            <person name="Zhang R.-G."/>
        </authorList>
    </citation>
    <scope>NUCLEOTIDE SEQUENCE [LARGE SCALE GENOMIC DNA]</scope>
    <source>
        <tissue evidence="7">Rhizome</tissue>
    </source>
</reference>
<comment type="subcellular location">
    <subcellularLocation>
        <location evidence="1">Cytoplasm</location>
        <location evidence="1">Cytoskeleton</location>
    </subcellularLocation>
</comment>
<keyword evidence="5" id="KW-0732">Signal</keyword>
<evidence type="ECO:0000256" key="3">
    <source>
        <dbReference type="ARBA" id="ARBA00023212"/>
    </source>
</evidence>
<dbReference type="SMART" id="SM00153">
    <property type="entry name" value="VHP"/>
    <property type="match status" value="1"/>
</dbReference>
<keyword evidence="2" id="KW-0117">Actin capping</keyword>
<evidence type="ECO:0000259" key="6">
    <source>
        <dbReference type="PROSITE" id="PS51089"/>
    </source>
</evidence>
<evidence type="ECO:0000313" key="8">
    <source>
        <dbReference type="Proteomes" id="UP000734854"/>
    </source>
</evidence>
<organism evidence="7 8">
    <name type="scientific">Zingiber officinale</name>
    <name type="common">Ginger</name>
    <name type="synonym">Amomum zingiber</name>
    <dbReference type="NCBI Taxonomy" id="94328"/>
    <lineage>
        <taxon>Eukaryota</taxon>
        <taxon>Viridiplantae</taxon>
        <taxon>Streptophyta</taxon>
        <taxon>Embryophyta</taxon>
        <taxon>Tracheophyta</taxon>
        <taxon>Spermatophyta</taxon>
        <taxon>Magnoliopsida</taxon>
        <taxon>Liliopsida</taxon>
        <taxon>Zingiberales</taxon>
        <taxon>Zingiberaceae</taxon>
        <taxon>Zingiber</taxon>
    </lineage>
</organism>
<dbReference type="EMBL" id="JACMSC010000019">
    <property type="protein sequence ID" value="KAG6474650.1"/>
    <property type="molecule type" value="Genomic_DNA"/>
</dbReference>
<dbReference type="SUPFAM" id="SSF55753">
    <property type="entry name" value="Actin depolymerizing proteins"/>
    <property type="match status" value="2"/>
</dbReference>
<dbReference type="Proteomes" id="UP000734854">
    <property type="component" value="Unassembled WGS sequence"/>
</dbReference>
<dbReference type="PROSITE" id="PS51089">
    <property type="entry name" value="HP"/>
    <property type="match status" value="1"/>
</dbReference>
<dbReference type="GO" id="GO:0051015">
    <property type="term" value="F:actin filament binding"/>
    <property type="evidence" value="ECO:0007669"/>
    <property type="project" value="InterPro"/>
</dbReference>
<sequence length="470" mass="53998">MQLCQHTTLSSTILYYRFLLVSFFSLNQVASSLNSSYCYILHCGSTVFAWYGSLTTSMDQELVERQLDLIKPNLQPKTQKERTEIDQFWNLLGGKSEYSSQKIAKEPEYDPHLFLCSFFKGKKLEVLLHVYVYVWMYSLNRVKLLNMFALWWQVVEIFNFTQDDLMTEDMFILDCHSDIYVWVGQQLDAKIRQQALSIVETFIEKDVILENLSQKLPVYIIMEGCEPPFFTRHFNWDYAKSNMHGNSFQRKLMLVKDGVVPTSDKPKRRAPASYAGRSPVPDKSEHSSRSMSFSPERIRVRGRSPAFNALAANFENPNARNLSTPPLVRKPSPKPVLLDPTKLAPKSPTIANISASFERPKEVMIPKSIIPKSIKEANGKGNITTVSSKTEMPVKDVKEAEAEDEEGAIIYPYERVKATSTDPVKDIDITKREAYLSAKEFKEKFGMTKEAFFKLAKWKQNRLKVALQLF</sequence>
<name>A0A8J5ETD8_ZINOF</name>
<dbReference type="GO" id="GO:0007015">
    <property type="term" value="P:actin filament organization"/>
    <property type="evidence" value="ECO:0007669"/>
    <property type="project" value="UniProtKB-ARBA"/>
</dbReference>
<keyword evidence="3" id="KW-0963">Cytoplasm</keyword>
<dbReference type="InterPro" id="IPR036886">
    <property type="entry name" value="Villin_headpiece_dom_sf"/>
</dbReference>
<feature type="chain" id="PRO_5035293170" description="HP domain-containing protein" evidence="5">
    <location>
        <begin position="33"/>
        <end position="470"/>
    </location>
</feature>